<dbReference type="PROSITE" id="PS50905">
    <property type="entry name" value="FERRITIN_LIKE"/>
    <property type="match status" value="1"/>
</dbReference>
<evidence type="ECO:0000313" key="5">
    <source>
        <dbReference type="Proteomes" id="UP000078284"/>
    </source>
</evidence>
<dbReference type="Pfam" id="PF00210">
    <property type="entry name" value="Ferritin"/>
    <property type="match status" value="1"/>
</dbReference>
<evidence type="ECO:0000259" key="3">
    <source>
        <dbReference type="PROSITE" id="PS50905"/>
    </source>
</evidence>
<dbReference type="InterPro" id="IPR009078">
    <property type="entry name" value="Ferritin-like_SF"/>
</dbReference>
<evidence type="ECO:0000256" key="1">
    <source>
        <dbReference type="ARBA" id="ARBA00013107"/>
    </source>
</evidence>
<evidence type="ECO:0000313" key="4">
    <source>
        <dbReference type="EMBL" id="OAP05962.1"/>
    </source>
</evidence>
<dbReference type="GO" id="GO:0008199">
    <property type="term" value="F:ferric iron binding"/>
    <property type="evidence" value="ECO:0007669"/>
    <property type="project" value="InterPro"/>
</dbReference>
<comment type="catalytic activity">
    <reaction evidence="2">
        <text>4 Fe(2+) + O2 + 4 H(+) = 4 Fe(3+) + 2 H2O</text>
        <dbReference type="Rhea" id="RHEA:11148"/>
        <dbReference type="ChEBI" id="CHEBI:15377"/>
        <dbReference type="ChEBI" id="CHEBI:15378"/>
        <dbReference type="ChEBI" id="CHEBI:15379"/>
        <dbReference type="ChEBI" id="CHEBI:29033"/>
        <dbReference type="ChEBI" id="CHEBI:29034"/>
        <dbReference type="EC" id="1.16.3.1"/>
    </reaction>
</comment>
<protein>
    <recommendedName>
        <fullName evidence="1">ferroxidase</fullName>
        <ecNumber evidence="1">1.16.3.1</ecNumber>
    </recommendedName>
</protein>
<dbReference type="AlphaFoldDB" id="A0A178VME7"/>
<dbReference type="Proteomes" id="UP000078284">
    <property type="component" value="Chromosome 3"/>
</dbReference>
<gene>
    <name evidence="4" type="ordered locus">AXX17_At3g08450</name>
</gene>
<dbReference type="Gene3D" id="1.20.1260.10">
    <property type="match status" value="1"/>
</dbReference>
<reference evidence="5" key="1">
    <citation type="journal article" date="2016" name="Proc. Natl. Acad. Sci. U.S.A.">
        <title>Chromosome-level assembly of Arabidopsis thaliana Ler reveals the extent of translocation and inversion polymorphisms.</title>
        <authorList>
            <person name="Zapata L."/>
            <person name="Ding J."/>
            <person name="Willing E.M."/>
            <person name="Hartwig B."/>
            <person name="Bezdan D."/>
            <person name="Jiao W.B."/>
            <person name="Patel V."/>
            <person name="Velikkakam James G."/>
            <person name="Koornneef M."/>
            <person name="Ossowski S."/>
            <person name="Schneeberger K."/>
        </authorList>
    </citation>
    <scope>NUCLEOTIDE SEQUENCE [LARGE SCALE GENOMIC DNA]</scope>
    <source>
        <strain evidence="5">cv. Landsberg erecta</strain>
    </source>
</reference>
<dbReference type="SUPFAM" id="SSF47240">
    <property type="entry name" value="Ferritin-like"/>
    <property type="match status" value="1"/>
</dbReference>
<dbReference type="EMBL" id="LUHQ01000003">
    <property type="protein sequence ID" value="OAP05962.1"/>
    <property type="molecule type" value="Genomic_DNA"/>
</dbReference>
<accession>A0A178VME7</accession>
<dbReference type="EC" id="1.16.3.1" evidence="1"/>
<feature type="domain" description="Ferritin-like diiron" evidence="3">
    <location>
        <begin position="1"/>
        <end position="39"/>
    </location>
</feature>
<name>A0A178VME7_ARATH</name>
<dbReference type="InterPro" id="IPR012347">
    <property type="entry name" value="Ferritin-like"/>
</dbReference>
<evidence type="ECO:0000256" key="2">
    <source>
        <dbReference type="ARBA" id="ARBA00047990"/>
    </source>
</evidence>
<dbReference type="InterPro" id="IPR009040">
    <property type="entry name" value="Ferritin-like_diiron"/>
</dbReference>
<dbReference type="InterPro" id="IPR008331">
    <property type="entry name" value="Ferritin_DPS_dom"/>
</dbReference>
<comment type="caution">
    <text evidence="4">The sequence shown here is derived from an EMBL/GenBank/DDBJ whole genome shotgun (WGS) entry which is preliminary data.</text>
</comment>
<organism evidence="4 5">
    <name type="scientific">Arabidopsis thaliana</name>
    <name type="common">Mouse-ear cress</name>
    <dbReference type="NCBI Taxonomy" id="3702"/>
    <lineage>
        <taxon>Eukaryota</taxon>
        <taxon>Viridiplantae</taxon>
        <taxon>Streptophyta</taxon>
        <taxon>Embryophyta</taxon>
        <taxon>Tracheophyta</taxon>
        <taxon>Spermatophyta</taxon>
        <taxon>Magnoliopsida</taxon>
        <taxon>eudicotyledons</taxon>
        <taxon>Gunneridae</taxon>
        <taxon>Pentapetalae</taxon>
        <taxon>rosids</taxon>
        <taxon>malvids</taxon>
        <taxon>Brassicales</taxon>
        <taxon>Brassicaceae</taxon>
        <taxon>Camelineae</taxon>
        <taxon>Arabidopsis</taxon>
    </lineage>
</organism>
<dbReference type="GO" id="GO:0004322">
    <property type="term" value="F:ferroxidase activity"/>
    <property type="evidence" value="ECO:0007669"/>
    <property type="project" value="UniProtKB-EC"/>
</dbReference>
<sequence>MYAYFDREDITLKGLAKYVKESSDEERAHTEKFIEYQVS</sequence>
<proteinExistence type="predicted"/>